<dbReference type="Proteomes" id="UP001190700">
    <property type="component" value="Unassembled WGS sequence"/>
</dbReference>
<evidence type="ECO:0000256" key="2">
    <source>
        <dbReference type="SAM" id="SignalP"/>
    </source>
</evidence>
<gene>
    <name evidence="4" type="ORF">CYMTET_4643</name>
</gene>
<evidence type="ECO:0000256" key="1">
    <source>
        <dbReference type="SAM" id="MobiDB-lite"/>
    </source>
</evidence>
<feature type="domain" description="Bacterial Ig-like" evidence="3">
    <location>
        <begin position="314"/>
        <end position="396"/>
    </location>
</feature>
<evidence type="ECO:0000313" key="5">
    <source>
        <dbReference type="Proteomes" id="UP001190700"/>
    </source>
</evidence>
<dbReference type="InterPro" id="IPR049419">
    <property type="entry name" value="Reelin_subrepeat-B"/>
</dbReference>
<dbReference type="Gene3D" id="2.60.120.260">
    <property type="entry name" value="Galactose-binding domain-like"/>
    <property type="match status" value="1"/>
</dbReference>
<dbReference type="EMBL" id="LGRX02000661">
    <property type="protein sequence ID" value="KAK3287865.1"/>
    <property type="molecule type" value="Genomic_DNA"/>
</dbReference>
<feature type="compositionally biased region" description="Low complexity" evidence="1">
    <location>
        <begin position="51"/>
        <end position="72"/>
    </location>
</feature>
<comment type="caution">
    <text evidence="4">The sequence shown here is derived from an EMBL/GenBank/DDBJ whole genome shotgun (WGS) entry which is preliminary data.</text>
</comment>
<feature type="compositionally biased region" description="Acidic residues" evidence="1">
    <location>
        <begin position="966"/>
        <end position="978"/>
    </location>
</feature>
<feature type="region of interest" description="Disordered" evidence="1">
    <location>
        <begin position="50"/>
        <end position="72"/>
    </location>
</feature>
<feature type="compositionally biased region" description="Acidic residues" evidence="1">
    <location>
        <begin position="1128"/>
        <end position="1137"/>
    </location>
</feature>
<name>A0AAE0H136_9CHLO</name>
<dbReference type="AlphaFoldDB" id="A0AAE0H136"/>
<feature type="region of interest" description="Disordered" evidence="1">
    <location>
        <begin position="738"/>
        <end position="798"/>
    </location>
</feature>
<proteinExistence type="predicted"/>
<dbReference type="Pfam" id="PF21471">
    <property type="entry name" value="Reelin_subrepeat-B"/>
    <property type="match status" value="1"/>
</dbReference>
<feature type="compositionally biased region" description="Basic and acidic residues" evidence="1">
    <location>
        <begin position="880"/>
        <end position="893"/>
    </location>
</feature>
<feature type="compositionally biased region" description="Acidic residues" evidence="1">
    <location>
        <begin position="1006"/>
        <end position="1017"/>
    </location>
</feature>
<feature type="region of interest" description="Disordered" evidence="1">
    <location>
        <begin position="668"/>
        <end position="706"/>
    </location>
</feature>
<feature type="compositionally biased region" description="Basic and acidic residues" evidence="1">
    <location>
        <begin position="122"/>
        <end position="137"/>
    </location>
</feature>
<feature type="compositionally biased region" description="Basic and acidic residues" evidence="1">
    <location>
        <begin position="813"/>
        <end position="832"/>
    </location>
</feature>
<feature type="region of interest" description="Disordered" evidence="1">
    <location>
        <begin position="109"/>
        <end position="141"/>
    </location>
</feature>
<keyword evidence="2" id="KW-0732">Signal</keyword>
<feature type="compositionally biased region" description="Basic and acidic residues" evidence="1">
    <location>
        <begin position="1045"/>
        <end position="1075"/>
    </location>
</feature>
<feature type="signal peptide" evidence="2">
    <location>
        <begin position="1"/>
        <end position="25"/>
    </location>
</feature>
<feature type="region of interest" description="Disordered" evidence="1">
    <location>
        <begin position="593"/>
        <end position="644"/>
    </location>
</feature>
<organism evidence="4 5">
    <name type="scientific">Cymbomonas tetramitiformis</name>
    <dbReference type="NCBI Taxonomy" id="36881"/>
    <lineage>
        <taxon>Eukaryota</taxon>
        <taxon>Viridiplantae</taxon>
        <taxon>Chlorophyta</taxon>
        <taxon>Pyramimonadophyceae</taxon>
        <taxon>Pyramimonadales</taxon>
        <taxon>Pyramimonadaceae</taxon>
        <taxon>Cymbomonas</taxon>
    </lineage>
</organism>
<keyword evidence="5" id="KW-1185">Reference proteome</keyword>
<evidence type="ECO:0000259" key="3">
    <source>
        <dbReference type="Pfam" id="PF19078"/>
    </source>
</evidence>
<dbReference type="InterPro" id="IPR044048">
    <property type="entry name" value="Big_12"/>
</dbReference>
<feature type="compositionally biased region" description="Basic and acidic residues" evidence="1">
    <location>
        <begin position="842"/>
        <end position="862"/>
    </location>
</feature>
<feature type="compositionally biased region" description="Low complexity" evidence="1">
    <location>
        <begin position="617"/>
        <end position="636"/>
    </location>
</feature>
<sequence length="1275" mass="134062">MFSRIQQFCTFTLAVLELCALGGAATELPGPLVADEGAAKAPAFDFLGSLPTSPEFSEPETPSAASAPATEVPASLTKMVQLASSMGGAGSSRQLPELQVNEVDGHTVTSAAPWAEPGDGPAAHDEERLREKSRDDFDPGTLSMWEQVSAGTVSGECGAVSGRALCFGGVGTRLASTQPMNTISGGVVRFSLYMAHEDGIPADVLLEFKSVGKAWTVAETYSENTYDLPSYSNPNGQSLAMWDGGSHQGFVTYAVMIPQAAYSAATKFRWRQTKELLSGTVARWGLDDVAVDLHVDNPAVLLSHPNQEGLKSNLVMVAIQFSQPVDGFEEADVTVQNGTVVTLSHFNAPILGTGALYTAMVRPEGEGKMFDIVVHVPGTVCFNKKGHPNLASNTLTVRHSVRVVSPFTSPSAGVSLEGSMGPQAAGLHLGGSMGPQAAGVQLGGSMGPQEAGVRLGGSMGPQAAGVALSGSPVTLGGGVRLGGSMGPQAAGVSLGGAEKHRPQVVSGQQSAADASTAEPPASAADRGLSWSQLMKEPEKLAKKLADAEMMYRRLTEGPSPSPPQTILDKLAREVDMLRQMLNRAQSLASGAAPGIGAGMHAPHGEFTQPHSRLAHSVAPPGGVEAAGGNEEVPAEVSQARADQQALREAMRQEADRIKAMRAQARAAAEAAAERRERIQAEGVGEGSEGHQGGDAEYAEADGDGDGGSVAVETEGHEGENMEYKELDGGSWKTGIVQQAETERRNENELVSDAADTSEPPEESSQLVLKPQGEQEALAGVGHPGEQVDASAAASSIAEAEKARVLQMALEQQKAVREEAERRHREHAKRQVELEYAAQLRFGRPDREAGAEDPEDLPHRAEDGEGAQQLHGMLAEEEEKESSRRLGKAAEDTHLQGLVEGGRAEDSHRWQQAIVEGNVQGHGETATSRQSPAHEDDAGEEDPELQTAAVQGRPPVDGEAAVGEQSQESEQEVVAEELVTESAAGKVHPPEDSKAGAVWGELQGFEETADKEDLEEVTAENRRRGDSEPAVGGELQENAEGLEMEMEVREERPHEDAKAHAERDRQGDQEGVKEVLDLQLDGDVPAGEEYSNHDAEVADGTDSQDYAEAAVEDSVDMEVAALEEHAHDDDEEVGEESVQESQEGLHGGAAAVEGHPHADPQVAAGKESREFVEAAVEEDQKVEVVALEEGSRGNAGVAARGEKQESEEALVAEHLVGEVVAVKARSLEDGEAADGAQSFQYEEAGVEEDLGAEEAAVEGQPHEGGEAADGGVARVW</sequence>
<feature type="region of interest" description="Disordered" evidence="1">
    <location>
        <begin position="490"/>
        <end position="529"/>
    </location>
</feature>
<protein>
    <recommendedName>
        <fullName evidence="3">Bacterial Ig-like domain-containing protein</fullName>
    </recommendedName>
</protein>
<dbReference type="Pfam" id="PF19078">
    <property type="entry name" value="Big_12"/>
    <property type="match status" value="1"/>
</dbReference>
<feature type="region of interest" description="Disordered" evidence="1">
    <location>
        <begin position="1184"/>
        <end position="1204"/>
    </location>
</feature>
<feature type="compositionally biased region" description="Acidic residues" evidence="1">
    <location>
        <begin position="1244"/>
        <end position="1255"/>
    </location>
</feature>
<feature type="region of interest" description="Disordered" evidence="1">
    <location>
        <begin position="813"/>
        <end position="1169"/>
    </location>
</feature>
<feature type="region of interest" description="Disordered" evidence="1">
    <location>
        <begin position="429"/>
        <end position="458"/>
    </location>
</feature>
<feature type="chain" id="PRO_5042045153" description="Bacterial Ig-like domain-containing protein" evidence="2">
    <location>
        <begin position="26"/>
        <end position="1275"/>
    </location>
</feature>
<accession>A0AAE0H136</accession>
<evidence type="ECO:0000313" key="4">
    <source>
        <dbReference type="EMBL" id="KAK3287865.1"/>
    </source>
</evidence>
<feature type="region of interest" description="Disordered" evidence="1">
    <location>
        <begin position="1244"/>
        <end position="1275"/>
    </location>
</feature>
<reference evidence="4 5" key="1">
    <citation type="journal article" date="2015" name="Genome Biol. Evol.">
        <title>Comparative Genomics of a Bacterivorous Green Alga Reveals Evolutionary Causalities and Consequences of Phago-Mixotrophic Mode of Nutrition.</title>
        <authorList>
            <person name="Burns J.A."/>
            <person name="Paasch A."/>
            <person name="Narechania A."/>
            <person name="Kim E."/>
        </authorList>
    </citation>
    <scope>NUCLEOTIDE SEQUENCE [LARGE SCALE GENOMIC DNA]</scope>
    <source>
        <strain evidence="4 5">PLY_AMNH</strain>
    </source>
</reference>